<name>A0ABD2PQ20_9PLAT</name>
<sequence length="117" mass="12790">RGSYSGGDNTPLKKRKLRSRADGQGESGESSGQVPVMPPHNSSDDDGYNGNPVEVKQTYGEPGNQPEANYGENVQERVTPLLSCTSYEMNPYEKAINLHKGVSVLRVCLLLCSFVTW</sequence>
<dbReference type="EMBL" id="JBJKFK010006373">
    <property type="protein sequence ID" value="KAL3307836.1"/>
    <property type="molecule type" value="Genomic_DNA"/>
</dbReference>
<reference evidence="2 3" key="1">
    <citation type="submission" date="2024-11" db="EMBL/GenBank/DDBJ databases">
        <title>Adaptive evolution of stress response genes in parasites aligns with host niche diversity.</title>
        <authorList>
            <person name="Hahn C."/>
            <person name="Resl P."/>
        </authorList>
    </citation>
    <scope>NUCLEOTIDE SEQUENCE [LARGE SCALE GENOMIC DNA]</scope>
    <source>
        <strain evidence="2">EGGRZ-B1_66</strain>
        <tissue evidence="2">Body</tissue>
    </source>
</reference>
<protein>
    <submittedName>
        <fullName evidence="2">Uncharacterized protein</fullName>
    </submittedName>
</protein>
<keyword evidence="3" id="KW-1185">Reference proteome</keyword>
<comment type="caution">
    <text evidence="2">The sequence shown here is derived from an EMBL/GenBank/DDBJ whole genome shotgun (WGS) entry which is preliminary data.</text>
</comment>
<evidence type="ECO:0000313" key="3">
    <source>
        <dbReference type="Proteomes" id="UP001626550"/>
    </source>
</evidence>
<evidence type="ECO:0000313" key="2">
    <source>
        <dbReference type="EMBL" id="KAL3307836.1"/>
    </source>
</evidence>
<dbReference type="AlphaFoldDB" id="A0ABD2PQ20"/>
<feature type="region of interest" description="Disordered" evidence="1">
    <location>
        <begin position="1"/>
        <end position="74"/>
    </location>
</feature>
<feature type="non-terminal residue" evidence="2">
    <location>
        <position position="1"/>
    </location>
</feature>
<evidence type="ECO:0000256" key="1">
    <source>
        <dbReference type="SAM" id="MobiDB-lite"/>
    </source>
</evidence>
<accession>A0ABD2PQ20</accession>
<organism evidence="2 3">
    <name type="scientific">Cichlidogyrus casuarinus</name>
    <dbReference type="NCBI Taxonomy" id="1844966"/>
    <lineage>
        <taxon>Eukaryota</taxon>
        <taxon>Metazoa</taxon>
        <taxon>Spiralia</taxon>
        <taxon>Lophotrochozoa</taxon>
        <taxon>Platyhelminthes</taxon>
        <taxon>Monogenea</taxon>
        <taxon>Monopisthocotylea</taxon>
        <taxon>Dactylogyridea</taxon>
        <taxon>Ancyrocephalidae</taxon>
        <taxon>Cichlidogyrus</taxon>
    </lineage>
</organism>
<dbReference type="Proteomes" id="UP001626550">
    <property type="component" value="Unassembled WGS sequence"/>
</dbReference>
<proteinExistence type="predicted"/>
<gene>
    <name evidence="2" type="ORF">Ciccas_013641</name>
</gene>